<name>A0ABP9KKN7_9SPHN</name>
<keyword evidence="3" id="KW-1185">Reference proteome</keyword>
<dbReference type="RefSeq" id="WP_346033778.1">
    <property type="nucleotide sequence ID" value="NZ_BAABHV010000021.1"/>
</dbReference>
<dbReference type="Proteomes" id="UP001500518">
    <property type="component" value="Unassembled WGS sequence"/>
</dbReference>
<organism evidence="2 3">
    <name type="scientific">Erythrobacter westpacificensis</name>
    <dbReference type="NCBI Taxonomy" id="1055231"/>
    <lineage>
        <taxon>Bacteria</taxon>
        <taxon>Pseudomonadati</taxon>
        <taxon>Pseudomonadota</taxon>
        <taxon>Alphaproteobacteria</taxon>
        <taxon>Sphingomonadales</taxon>
        <taxon>Erythrobacteraceae</taxon>
        <taxon>Erythrobacter/Porphyrobacter group</taxon>
        <taxon>Erythrobacter</taxon>
    </lineage>
</organism>
<proteinExistence type="predicted"/>
<sequence length="56" mass="6013">MGDAAYASAEDDYVVGEYGDPVSELYASDDNGGWSDSVREPRTERKPSITRGALAD</sequence>
<evidence type="ECO:0000313" key="3">
    <source>
        <dbReference type="Proteomes" id="UP001500518"/>
    </source>
</evidence>
<evidence type="ECO:0000313" key="2">
    <source>
        <dbReference type="EMBL" id="GAA5060749.1"/>
    </source>
</evidence>
<gene>
    <name evidence="2" type="ORF">GCM10023208_29500</name>
</gene>
<feature type="compositionally biased region" description="Basic and acidic residues" evidence="1">
    <location>
        <begin position="37"/>
        <end position="47"/>
    </location>
</feature>
<feature type="region of interest" description="Disordered" evidence="1">
    <location>
        <begin position="24"/>
        <end position="56"/>
    </location>
</feature>
<protein>
    <submittedName>
        <fullName evidence="2">Uncharacterized protein</fullName>
    </submittedName>
</protein>
<evidence type="ECO:0000256" key="1">
    <source>
        <dbReference type="SAM" id="MobiDB-lite"/>
    </source>
</evidence>
<dbReference type="EMBL" id="BAABHV010000021">
    <property type="protein sequence ID" value="GAA5060749.1"/>
    <property type="molecule type" value="Genomic_DNA"/>
</dbReference>
<reference evidence="3" key="1">
    <citation type="journal article" date="2019" name="Int. J. Syst. Evol. Microbiol.">
        <title>The Global Catalogue of Microorganisms (GCM) 10K type strain sequencing project: providing services to taxonomists for standard genome sequencing and annotation.</title>
        <authorList>
            <consortium name="The Broad Institute Genomics Platform"/>
            <consortium name="The Broad Institute Genome Sequencing Center for Infectious Disease"/>
            <person name="Wu L."/>
            <person name="Ma J."/>
        </authorList>
    </citation>
    <scope>NUCLEOTIDE SEQUENCE [LARGE SCALE GENOMIC DNA]</scope>
    <source>
        <strain evidence="3">JCM 18014</strain>
    </source>
</reference>
<accession>A0ABP9KKN7</accession>
<comment type="caution">
    <text evidence="2">The sequence shown here is derived from an EMBL/GenBank/DDBJ whole genome shotgun (WGS) entry which is preliminary data.</text>
</comment>